<keyword evidence="2" id="KW-1185">Reference proteome</keyword>
<name>A0ACC3A628_9EURO</name>
<proteinExistence type="predicted"/>
<organism evidence="1 2">
    <name type="scientific">Neophaeococcomyces mojaviensis</name>
    <dbReference type="NCBI Taxonomy" id="3383035"/>
    <lineage>
        <taxon>Eukaryota</taxon>
        <taxon>Fungi</taxon>
        <taxon>Dikarya</taxon>
        <taxon>Ascomycota</taxon>
        <taxon>Pezizomycotina</taxon>
        <taxon>Eurotiomycetes</taxon>
        <taxon>Chaetothyriomycetidae</taxon>
        <taxon>Chaetothyriales</taxon>
        <taxon>Chaetothyriales incertae sedis</taxon>
        <taxon>Neophaeococcomyces</taxon>
    </lineage>
</organism>
<dbReference type="Proteomes" id="UP001172386">
    <property type="component" value="Unassembled WGS sequence"/>
</dbReference>
<reference evidence="1" key="1">
    <citation type="submission" date="2022-10" db="EMBL/GenBank/DDBJ databases">
        <title>Culturing micro-colonial fungi from biological soil crusts in the Mojave desert and describing Neophaeococcomyces mojavensis, and introducing the new genera and species Taxawa tesnikishii.</title>
        <authorList>
            <person name="Kurbessoian T."/>
            <person name="Stajich J.E."/>
        </authorList>
    </citation>
    <scope>NUCLEOTIDE SEQUENCE</scope>
    <source>
        <strain evidence="1">JES_112</strain>
    </source>
</reference>
<evidence type="ECO:0000313" key="1">
    <source>
        <dbReference type="EMBL" id="KAJ9655913.1"/>
    </source>
</evidence>
<gene>
    <name evidence="1" type="ORF">H2198_005354</name>
</gene>
<sequence length="714" mass="78764">MAEISEEASINPDAQSAVTDFLDYTEYLPADLIRSLTLIRHLDDTYLANAEHIDELTQTYGKLPALPPASRPDARILRSSISRHLDLALNARESAYAEALRLFDLTDRHQDRLKSIIAKLNALPKPPSRDPTPQPQNQASVKRSRSGRKLENGITQRLTLKAPKGPIAAAVFPRPRHRRVTVPGEVLPPFDPDEPIASTEVSDWESEPPSPVRPVLEVTQLKQPKHKIITDIDRKSREPRETSSYRKPTPPPEDALLGSKHRPWTHLTEYEMYKLRKKMKKNHTWEPSDVMIRRELAEKGRGWENYWKAKAAAKENGTPFIDIESTEKPQNPPPSKIEASMPAPKTETSARPKTLKRSESKKDKREDTPKDAASIAAQEAELAARRLGDIGSAFRNLFTPFSSALASLKTASTPAVPTPTKAENKTQKKRKIEETASASPSAEPEVQQKKKQKLLPKPSPLANIEPPAVPPASAGTIKIPTLKLNVNNAQQNTSSATSTPASSSRPVSANRVPSTAPKAEATPPPSRPPSRRSAAASVEPTAAPSGRPSRRASKSVTPAPRRKTPVPETTPKMVVTAASRRSKREAPGTVTQSSQDGGAAVSVSKRKTKPNKAPKAQANKAADTARPQLRTDIDGNQELVDPEEERYCICDDVSWGEMICCELDEKCLFGQWFHMDCVQLHDLPPRTVKWYCPEDRKRLHKGENSNGLVGRGIK</sequence>
<accession>A0ACC3A628</accession>
<comment type="caution">
    <text evidence="1">The sequence shown here is derived from an EMBL/GenBank/DDBJ whole genome shotgun (WGS) entry which is preliminary data.</text>
</comment>
<dbReference type="EMBL" id="JAPDRQ010000087">
    <property type="protein sequence ID" value="KAJ9655913.1"/>
    <property type="molecule type" value="Genomic_DNA"/>
</dbReference>
<protein>
    <submittedName>
        <fullName evidence="1">Uncharacterized protein</fullName>
    </submittedName>
</protein>
<evidence type="ECO:0000313" key="2">
    <source>
        <dbReference type="Proteomes" id="UP001172386"/>
    </source>
</evidence>